<dbReference type="GO" id="GO:0003724">
    <property type="term" value="F:RNA helicase activity"/>
    <property type="evidence" value="ECO:0007669"/>
    <property type="project" value="TreeGrafter"/>
</dbReference>
<dbReference type="AlphaFoldDB" id="A0A1I8PC82"/>
<keyword evidence="4" id="KW-0067">ATP-binding</keyword>
<keyword evidence="1" id="KW-0547">Nucleotide-binding</keyword>
<dbReference type="InterPro" id="IPR031961">
    <property type="entry name" value="DUF4780"/>
</dbReference>
<evidence type="ECO:0000256" key="4">
    <source>
        <dbReference type="ARBA" id="ARBA00022840"/>
    </source>
</evidence>
<gene>
    <name evidence="6" type="primary">106088920</name>
</gene>
<dbReference type="OrthoDB" id="8035758at2759"/>
<name>A0A1I8PC82_STOCA</name>
<protein>
    <recommendedName>
        <fullName evidence="5">DUF4780 domain-containing protein</fullName>
    </recommendedName>
</protein>
<dbReference type="SUPFAM" id="SSF52540">
    <property type="entry name" value="P-loop containing nucleoside triphosphate hydrolases"/>
    <property type="match status" value="1"/>
</dbReference>
<evidence type="ECO:0000313" key="6">
    <source>
        <dbReference type="EnsemblMetazoa" id="SCAU006792-PA"/>
    </source>
</evidence>
<organism evidence="6 7">
    <name type="scientific">Stomoxys calcitrans</name>
    <name type="common">Stable fly</name>
    <name type="synonym">Conops calcitrans</name>
    <dbReference type="NCBI Taxonomy" id="35570"/>
    <lineage>
        <taxon>Eukaryota</taxon>
        <taxon>Metazoa</taxon>
        <taxon>Ecdysozoa</taxon>
        <taxon>Arthropoda</taxon>
        <taxon>Hexapoda</taxon>
        <taxon>Insecta</taxon>
        <taxon>Pterygota</taxon>
        <taxon>Neoptera</taxon>
        <taxon>Endopterygota</taxon>
        <taxon>Diptera</taxon>
        <taxon>Brachycera</taxon>
        <taxon>Muscomorpha</taxon>
        <taxon>Muscoidea</taxon>
        <taxon>Muscidae</taxon>
        <taxon>Stomoxys</taxon>
    </lineage>
</organism>
<dbReference type="GO" id="GO:0005634">
    <property type="term" value="C:nucleus"/>
    <property type="evidence" value="ECO:0007669"/>
    <property type="project" value="TreeGrafter"/>
</dbReference>
<dbReference type="GO" id="GO:0002151">
    <property type="term" value="F:G-quadruplex RNA binding"/>
    <property type="evidence" value="ECO:0007669"/>
    <property type="project" value="TreeGrafter"/>
</dbReference>
<keyword evidence="7" id="KW-1185">Reference proteome</keyword>
<dbReference type="KEGG" id="scac:106088920"/>
<reference evidence="6" key="1">
    <citation type="submission" date="2020-05" db="UniProtKB">
        <authorList>
            <consortium name="EnsemblMetazoa"/>
        </authorList>
    </citation>
    <scope>IDENTIFICATION</scope>
    <source>
        <strain evidence="6">USDA</strain>
    </source>
</reference>
<sequence length="679" mass="77679">MDMASYKRQKIPKREQAFDEIRRLAYKFVGKSVPDDFQNIKEEHGNNDVGKESFENSRLKMELLNKKESKIFKKIFEKRLKLSAVQKGFEFLEAYKIHQVLLVVGSKKSGRSTQIPQILLDEYILNNKASECRIACVQIMAHKVETMAKEVAHERDEVVGKSVGYHSKRGHIPPRDNGSILFCTAGMLFHRFKDDPFLKKFSAVILDDMQDRTFEYTQVMRLLSIMLPFRRDFKVIMLASHQCKRKFAEFFKHYDIFNIDEGDEDKVNNDSILENDFKSHDGRANNSPKVGSTPSSDYLDNWNLKNPQEHKFSSADISATISDILASRRSMMDDNNVDDDNVLEGKCKKMEHEYRCSIEFLSLYIDSDLQTISDLDRALINSNRKNIIKFERRYPHLADKKSVFILEKTDLNSVVASALSQNQSATVSKADTFKSGSSSRTSTTAVHDLLANRMQQTRDVSSLKNVETNETRRFSDGTAVKRTAPSNETPQCSKKHKSANHAVPDSYNLQVAIIDRADLDGNIYPANWLVLEEKLLQEMISDRWCDEIISFDGTEWSGGVKVIKCANEKSLEFLKATVTGIGELWPRAQLDVIPQSHLPIRSFISMWIPPPVPATRHVFELLGRQNKDLVTDNWQILSTIPCENGTTFRLAIDVISFRRLQSCQGRVRFGFGFITIQPE</sequence>
<evidence type="ECO:0000256" key="2">
    <source>
        <dbReference type="ARBA" id="ARBA00022801"/>
    </source>
</evidence>
<dbReference type="GO" id="GO:0016787">
    <property type="term" value="F:hydrolase activity"/>
    <property type="evidence" value="ECO:0007669"/>
    <property type="project" value="UniProtKB-KW"/>
</dbReference>
<evidence type="ECO:0000259" key="5">
    <source>
        <dbReference type="Pfam" id="PF16012"/>
    </source>
</evidence>
<evidence type="ECO:0000256" key="3">
    <source>
        <dbReference type="ARBA" id="ARBA00022806"/>
    </source>
</evidence>
<dbReference type="PANTHER" id="PTHR18934:SF237">
    <property type="entry name" value="ATP-DEPENDENT DNA_RNA HELICASE DHX36"/>
    <property type="match status" value="1"/>
</dbReference>
<evidence type="ECO:0000313" key="7">
    <source>
        <dbReference type="Proteomes" id="UP000095300"/>
    </source>
</evidence>
<dbReference type="VEuPathDB" id="VectorBase:SCAU006792"/>
<dbReference type="Proteomes" id="UP000095300">
    <property type="component" value="Unassembled WGS sequence"/>
</dbReference>
<dbReference type="InterPro" id="IPR027417">
    <property type="entry name" value="P-loop_NTPase"/>
</dbReference>
<dbReference type="Gene3D" id="3.40.50.300">
    <property type="entry name" value="P-loop containing nucleotide triphosphate hydrolases"/>
    <property type="match status" value="1"/>
</dbReference>
<feature type="domain" description="DUF4780" evidence="5">
    <location>
        <begin position="508"/>
        <end position="676"/>
    </location>
</feature>
<dbReference type="EnsemblMetazoa" id="SCAU006792-RA">
    <property type="protein sequence ID" value="SCAU006792-PA"/>
    <property type="gene ID" value="SCAU006792"/>
</dbReference>
<dbReference type="GO" id="GO:0005737">
    <property type="term" value="C:cytoplasm"/>
    <property type="evidence" value="ECO:0007669"/>
    <property type="project" value="TreeGrafter"/>
</dbReference>
<proteinExistence type="predicted"/>
<keyword evidence="2" id="KW-0378">Hydrolase</keyword>
<dbReference type="PANTHER" id="PTHR18934">
    <property type="entry name" value="ATP-DEPENDENT RNA HELICASE"/>
    <property type="match status" value="1"/>
</dbReference>
<dbReference type="GO" id="GO:0051880">
    <property type="term" value="F:G-quadruplex DNA binding"/>
    <property type="evidence" value="ECO:0007669"/>
    <property type="project" value="TreeGrafter"/>
</dbReference>
<keyword evidence="3" id="KW-0347">Helicase</keyword>
<dbReference type="GO" id="GO:0005524">
    <property type="term" value="F:ATP binding"/>
    <property type="evidence" value="ECO:0007669"/>
    <property type="project" value="UniProtKB-KW"/>
</dbReference>
<accession>A0A1I8PC82</accession>
<dbReference type="STRING" id="35570.A0A1I8PC82"/>
<dbReference type="GO" id="GO:0003678">
    <property type="term" value="F:DNA helicase activity"/>
    <property type="evidence" value="ECO:0007669"/>
    <property type="project" value="TreeGrafter"/>
</dbReference>
<dbReference type="Pfam" id="PF16012">
    <property type="entry name" value="DUF4780"/>
    <property type="match status" value="1"/>
</dbReference>
<evidence type="ECO:0000256" key="1">
    <source>
        <dbReference type="ARBA" id="ARBA00022741"/>
    </source>
</evidence>